<evidence type="ECO:0000313" key="5">
    <source>
        <dbReference type="EMBL" id="KAK0180684.1"/>
    </source>
</evidence>
<keyword evidence="6" id="KW-1185">Reference proteome</keyword>
<proteinExistence type="predicted"/>
<dbReference type="InterPro" id="IPR036554">
    <property type="entry name" value="GHMP_kinase_C_sf"/>
</dbReference>
<protein>
    <recommendedName>
        <fullName evidence="4">GHMP kinase C-terminal domain-containing protein</fullName>
    </recommendedName>
</protein>
<evidence type="ECO:0000256" key="2">
    <source>
        <dbReference type="ARBA" id="ARBA00022840"/>
    </source>
</evidence>
<accession>A0AA39L0L7</accession>
<dbReference type="AlphaFoldDB" id="A0AA39L0L7"/>
<dbReference type="GO" id="GO:0006012">
    <property type="term" value="P:galactose metabolic process"/>
    <property type="evidence" value="ECO:0007669"/>
    <property type="project" value="TreeGrafter"/>
</dbReference>
<feature type="chain" id="PRO_5041428257" description="GHMP kinase C-terminal domain-containing protein" evidence="3">
    <location>
        <begin position="19"/>
        <end position="201"/>
    </location>
</feature>
<evidence type="ECO:0000256" key="3">
    <source>
        <dbReference type="SAM" id="SignalP"/>
    </source>
</evidence>
<organism evidence="5 6">
    <name type="scientific">Microctonus hyperodae</name>
    <name type="common">Parasitoid wasp</name>
    <dbReference type="NCBI Taxonomy" id="165561"/>
    <lineage>
        <taxon>Eukaryota</taxon>
        <taxon>Metazoa</taxon>
        <taxon>Ecdysozoa</taxon>
        <taxon>Arthropoda</taxon>
        <taxon>Hexapoda</taxon>
        <taxon>Insecta</taxon>
        <taxon>Pterygota</taxon>
        <taxon>Neoptera</taxon>
        <taxon>Endopterygota</taxon>
        <taxon>Hymenoptera</taxon>
        <taxon>Apocrita</taxon>
        <taxon>Ichneumonoidea</taxon>
        <taxon>Braconidae</taxon>
        <taxon>Euphorinae</taxon>
        <taxon>Microctonus</taxon>
    </lineage>
</organism>
<evidence type="ECO:0000256" key="1">
    <source>
        <dbReference type="ARBA" id="ARBA00022741"/>
    </source>
</evidence>
<dbReference type="InterPro" id="IPR013750">
    <property type="entry name" value="GHMP_kinase_C_dom"/>
</dbReference>
<dbReference type="GO" id="GO:0005829">
    <property type="term" value="C:cytosol"/>
    <property type="evidence" value="ECO:0007669"/>
    <property type="project" value="TreeGrafter"/>
</dbReference>
<feature type="signal peptide" evidence="3">
    <location>
        <begin position="1"/>
        <end position="18"/>
    </location>
</feature>
<comment type="caution">
    <text evidence="5">The sequence shown here is derived from an EMBL/GenBank/DDBJ whole genome shotgun (WGS) entry which is preliminary data.</text>
</comment>
<name>A0AA39L0L7_MICHY</name>
<reference evidence="5" key="2">
    <citation type="submission" date="2023-03" db="EMBL/GenBank/DDBJ databases">
        <authorList>
            <person name="Inwood S.N."/>
            <person name="Skelly J.G."/>
            <person name="Guhlin J."/>
            <person name="Harrop T.W.R."/>
            <person name="Goldson S.G."/>
            <person name="Dearden P.K."/>
        </authorList>
    </citation>
    <scope>NUCLEOTIDE SEQUENCE</scope>
    <source>
        <strain evidence="5">Lincoln</strain>
        <tissue evidence="5">Whole body</tissue>
    </source>
</reference>
<keyword evidence="3" id="KW-0732">Signal</keyword>
<dbReference type="Proteomes" id="UP001168972">
    <property type="component" value="Unassembled WGS sequence"/>
</dbReference>
<evidence type="ECO:0000259" key="4">
    <source>
        <dbReference type="Pfam" id="PF08544"/>
    </source>
</evidence>
<dbReference type="Pfam" id="PF08544">
    <property type="entry name" value="GHMP_kinases_C"/>
    <property type="match status" value="1"/>
</dbReference>
<dbReference type="SUPFAM" id="SSF55060">
    <property type="entry name" value="GHMP Kinase, C-terminal domain"/>
    <property type="match status" value="1"/>
</dbReference>
<dbReference type="PANTHER" id="PTHR10457">
    <property type="entry name" value="MEVALONATE KINASE/GALACTOKINASE"/>
    <property type="match status" value="1"/>
</dbReference>
<dbReference type="EMBL" id="JAQQBR010000002">
    <property type="protein sequence ID" value="KAK0180684.1"/>
    <property type="molecule type" value="Genomic_DNA"/>
</dbReference>
<feature type="domain" description="GHMP kinase C-terminal" evidence="4">
    <location>
        <begin position="92"/>
        <end position="163"/>
    </location>
</feature>
<dbReference type="PANTHER" id="PTHR10457:SF7">
    <property type="entry name" value="GALACTOKINASE-RELATED"/>
    <property type="match status" value="1"/>
</dbReference>
<sequence>MLGALLIVIIAALTLISGENSSQMDNTTLQQRSGRFFPLFSIVRFANSECSGTNAFNGTCFTRKECANYGGSVAGTCANKLGKICQSNKPDRIQRLGELMNQSHESLRDFYECSHEILDKLVDVAINCGALGARLTGAGWGGCLVALTTRNNVEKFVNDLRDQIRKGFFGELMTNCDLKTVVFPTEPRQGAAIYYMPQSVS</sequence>
<dbReference type="GO" id="GO:0005524">
    <property type="term" value="F:ATP binding"/>
    <property type="evidence" value="ECO:0007669"/>
    <property type="project" value="UniProtKB-KW"/>
</dbReference>
<gene>
    <name evidence="5" type="ORF">PV327_003042</name>
</gene>
<dbReference type="Gene3D" id="3.30.70.890">
    <property type="entry name" value="GHMP kinase, C-terminal domain"/>
    <property type="match status" value="1"/>
</dbReference>
<reference evidence="5" key="1">
    <citation type="journal article" date="2023" name="bioRxiv">
        <title>Scaffold-level genome assemblies of two parasitoid biocontrol wasps reveal the parthenogenesis mechanism and an associated novel virus.</title>
        <authorList>
            <person name="Inwood S."/>
            <person name="Skelly J."/>
            <person name="Guhlin J."/>
            <person name="Harrop T."/>
            <person name="Goldson S."/>
            <person name="Dearden P."/>
        </authorList>
    </citation>
    <scope>NUCLEOTIDE SEQUENCE</scope>
    <source>
        <strain evidence="5">Lincoln</strain>
        <tissue evidence="5">Whole body</tissue>
    </source>
</reference>
<keyword evidence="2" id="KW-0067">ATP-binding</keyword>
<keyword evidence="1" id="KW-0547">Nucleotide-binding</keyword>
<dbReference type="GO" id="GO:0004335">
    <property type="term" value="F:galactokinase activity"/>
    <property type="evidence" value="ECO:0007669"/>
    <property type="project" value="TreeGrafter"/>
</dbReference>
<evidence type="ECO:0000313" key="6">
    <source>
        <dbReference type="Proteomes" id="UP001168972"/>
    </source>
</evidence>